<evidence type="ECO:0000313" key="2">
    <source>
        <dbReference type="EMBL" id="PCG64185.1"/>
    </source>
</evidence>
<sequence length="162" mass="17711">MDSKFLILLLSLLLFLTSVKSNDIMLGFASPYSKKIYSAVKIANPALWRREDDVMVSTPNHEVISAIYITDLRPDKEGEAYIEAGGLGSKTVTIALKSPSVLRGYKFAIEVYAQSVQPGYGQAYLGNPGYVRGGLSGYGGTYPNAGYPTGSIYPHTYVHYKK</sequence>
<name>A0A2A4IWJ6_HELVI</name>
<proteinExistence type="predicted"/>
<dbReference type="Pfam" id="PF15868">
    <property type="entry name" value="MBF2"/>
    <property type="match status" value="1"/>
</dbReference>
<feature type="chain" id="PRO_5012133110" evidence="1">
    <location>
        <begin position="22"/>
        <end position="162"/>
    </location>
</feature>
<reference evidence="2" key="1">
    <citation type="submission" date="2017-09" db="EMBL/GenBank/DDBJ databases">
        <title>Contemporary evolution of a Lepidopteran species, Heliothis virescens, in response to modern agricultural practices.</title>
        <authorList>
            <person name="Fritz M.L."/>
            <person name="Deyonke A.M."/>
            <person name="Papanicolaou A."/>
            <person name="Micinski S."/>
            <person name="Westbrook J."/>
            <person name="Gould F."/>
        </authorList>
    </citation>
    <scope>NUCLEOTIDE SEQUENCE [LARGE SCALE GENOMIC DNA]</scope>
    <source>
        <strain evidence="2">HvINT-</strain>
        <tissue evidence="2">Whole body</tissue>
    </source>
</reference>
<accession>A0A2A4IWJ6</accession>
<evidence type="ECO:0000256" key="1">
    <source>
        <dbReference type="SAM" id="SignalP"/>
    </source>
</evidence>
<keyword evidence="1" id="KW-0732">Signal</keyword>
<gene>
    <name evidence="2" type="ORF">B5V51_11080</name>
</gene>
<comment type="caution">
    <text evidence="2">The sequence shown here is derived from an EMBL/GenBank/DDBJ whole genome shotgun (WGS) entry which is preliminary data.</text>
</comment>
<dbReference type="InterPro" id="IPR031734">
    <property type="entry name" value="MBF2"/>
</dbReference>
<dbReference type="EMBL" id="NWSH01005468">
    <property type="protein sequence ID" value="PCG64185.1"/>
    <property type="molecule type" value="Genomic_DNA"/>
</dbReference>
<feature type="signal peptide" evidence="1">
    <location>
        <begin position="1"/>
        <end position="21"/>
    </location>
</feature>
<protein>
    <submittedName>
        <fullName evidence="2">Uncharacterized protein</fullName>
    </submittedName>
</protein>
<dbReference type="AlphaFoldDB" id="A0A2A4IWJ6"/>
<organism evidence="2">
    <name type="scientific">Heliothis virescens</name>
    <name type="common">Tobacco budworm moth</name>
    <dbReference type="NCBI Taxonomy" id="7102"/>
    <lineage>
        <taxon>Eukaryota</taxon>
        <taxon>Metazoa</taxon>
        <taxon>Ecdysozoa</taxon>
        <taxon>Arthropoda</taxon>
        <taxon>Hexapoda</taxon>
        <taxon>Insecta</taxon>
        <taxon>Pterygota</taxon>
        <taxon>Neoptera</taxon>
        <taxon>Endopterygota</taxon>
        <taxon>Lepidoptera</taxon>
        <taxon>Glossata</taxon>
        <taxon>Ditrysia</taxon>
        <taxon>Noctuoidea</taxon>
        <taxon>Noctuidae</taxon>
        <taxon>Heliothinae</taxon>
        <taxon>Heliothis</taxon>
    </lineage>
</organism>